<evidence type="ECO:0000256" key="2">
    <source>
        <dbReference type="ARBA" id="ARBA00010758"/>
    </source>
</evidence>
<dbReference type="Pfam" id="PF02089">
    <property type="entry name" value="Palm_thioest"/>
    <property type="match status" value="1"/>
</dbReference>
<keyword evidence="3 11" id="KW-0732">Signal</keyword>
<dbReference type="PANTHER" id="PTHR11247:SF27">
    <property type="entry name" value="LYSOSOMAL THIOESTERASE PPT2"/>
    <property type="match status" value="1"/>
</dbReference>
<dbReference type="GO" id="GO:0016790">
    <property type="term" value="F:thiolester hydrolase activity"/>
    <property type="evidence" value="ECO:0007669"/>
    <property type="project" value="UniProtKB-ARBA"/>
</dbReference>
<dbReference type="Ensembl" id="ENSXETT00000072072">
    <property type="protein sequence ID" value="ENSXETP00000073702"/>
    <property type="gene ID" value="ENSXETG00000027741"/>
</dbReference>
<sequence length="345" mass="39537">MTSPSPKALPTFYLLLPLLVWMVGHSLCYKPVIVIHGLFDSSANFKNLLQYINESHPGTNVTVLDLFDNKESLQPLWKQVQGFKEAIYPIMQNAGRDGVHLLCYSQGGLICRGLLQTMPDHNVDTFISLSSPQMGQYGDTDYLRYLFPKYVKSNLYRLCYTQLGQTFSICNFWNDPHHHGIYVNVSDFLAPLNSERPEPNATDWKKNFLRLRKMVLIGGPDDGVITPWESRCTKMTRLDFAQWITEEQSLYILCQGLLTLCGIQTRQFSTTALKNGLLKTLWCIAAMIGLIHSKRMLYFWPLSAPPIYINRDVLHILVFYLPKPTNILALQTIQFSQSLSHSLFY</sequence>
<dbReference type="Bgee" id="ENSXETG00000027741">
    <property type="expression patterns" value="Expressed in skeletal muscle tissue and 14 other cell types or tissues"/>
</dbReference>
<dbReference type="SUPFAM" id="SSF53474">
    <property type="entry name" value="alpha/beta-Hydrolases"/>
    <property type="match status" value="1"/>
</dbReference>
<feature type="signal peptide" evidence="11">
    <location>
        <begin position="1"/>
        <end position="28"/>
    </location>
</feature>
<dbReference type="AlphaFoldDB" id="A0A6I8QZJ3"/>
<dbReference type="GeneTree" id="ENSGT00940000155779"/>
<dbReference type="FunFam" id="3.40.50.1820:FF:000037">
    <property type="entry name" value="Lysosomal thioesterase PPT2 homolog"/>
    <property type="match status" value="1"/>
</dbReference>
<evidence type="ECO:0000256" key="7">
    <source>
        <dbReference type="ARBA" id="ARBA00038848"/>
    </source>
</evidence>
<organism evidence="12">
    <name type="scientific">Xenopus tropicalis</name>
    <name type="common">Western clawed frog</name>
    <name type="synonym">Silurana tropicalis</name>
    <dbReference type="NCBI Taxonomy" id="8364"/>
    <lineage>
        <taxon>Eukaryota</taxon>
        <taxon>Metazoa</taxon>
        <taxon>Chordata</taxon>
        <taxon>Craniata</taxon>
        <taxon>Vertebrata</taxon>
        <taxon>Euteleostomi</taxon>
        <taxon>Amphibia</taxon>
        <taxon>Batrachia</taxon>
        <taxon>Anura</taxon>
        <taxon>Pipoidea</taxon>
        <taxon>Pipidae</taxon>
        <taxon>Xenopodinae</taxon>
        <taxon>Xenopus</taxon>
        <taxon>Silurana</taxon>
    </lineage>
</organism>
<proteinExistence type="inferred from homology"/>
<evidence type="ECO:0000256" key="11">
    <source>
        <dbReference type="SAM" id="SignalP"/>
    </source>
</evidence>
<evidence type="ECO:0000256" key="6">
    <source>
        <dbReference type="ARBA" id="ARBA00023228"/>
    </source>
</evidence>
<dbReference type="GO" id="GO:0005764">
    <property type="term" value="C:lysosome"/>
    <property type="evidence" value="ECO:0007669"/>
    <property type="project" value="UniProtKB-SubCell"/>
</dbReference>
<dbReference type="Gene3D" id="3.40.50.1820">
    <property type="entry name" value="alpha/beta hydrolase"/>
    <property type="match status" value="1"/>
</dbReference>
<feature type="chain" id="PRO_5031268512" description="palmitoyl-CoA hydrolase" evidence="11">
    <location>
        <begin position="29"/>
        <end position="345"/>
    </location>
</feature>
<gene>
    <name evidence="12" type="primary">ppt2</name>
</gene>
<name>A0A6I8QZJ3_XENTR</name>
<evidence type="ECO:0000313" key="12">
    <source>
        <dbReference type="Ensembl" id="ENSXETP00000073702"/>
    </source>
</evidence>
<dbReference type="GO" id="GO:0098599">
    <property type="term" value="F:palmitoyl hydrolase activity"/>
    <property type="evidence" value="ECO:0007669"/>
    <property type="project" value="UniProtKB-ARBA"/>
</dbReference>
<reference evidence="12" key="1">
    <citation type="journal article" date="2010" name="Science">
        <title>The genome of the Western clawed frog Xenopus tropicalis.</title>
        <authorList>
            <person name="Hellsten U."/>
            <person name="Harland R.M."/>
            <person name="Gilchrist M.J."/>
            <person name="Hendrix D."/>
            <person name="Jurka J."/>
            <person name="Kapitonov V."/>
            <person name="Ovcharenko I."/>
            <person name="Putnam N.H."/>
            <person name="Shu S."/>
            <person name="Taher L."/>
            <person name="Blitz I.L."/>
            <person name="Blumberg B."/>
            <person name="Dichmann D.S."/>
            <person name="Dubchak I."/>
            <person name="Amaya E."/>
            <person name="Detter J.C."/>
            <person name="Fletcher R."/>
            <person name="Gerhard D.S."/>
            <person name="Goodstein D."/>
            <person name="Graves T."/>
            <person name="Grigoriev I.V."/>
            <person name="Grimwood J."/>
            <person name="Kawashima T."/>
            <person name="Lindquist E."/>
            <person name="Lucas S.M."/>
            <person name="Mead P.E."/>
            <person name="Mitros T."/>
            <person name="Ogino H."/>
            <person name="Ohta Y."/>
            <person name="Poliakov A.V."/>
            <person name="Pollet N."/>
            <person name="Robert J."/>
            <person name="Salamov A."/>
            <person name="Sater A.K."/>
            <person name="Schmutz J."/>
            <person name="Terry A."/>
            <person name="Vize P.D."/>
            <person name="Warren W.C."/>
            <person name="Wells D."/>
            <person name="Wills A."/>
            <person name="Wilson R.K."/>
            <person name="Zimmerman L.B."/>
            <person name="Zorn A.M."/>
            <person name="Grainger R."/>
            <person name="Grammer T."/>
            <person name="Khokha M.K."/>
            <person name="Richardson P.M."/>
            <person name="Rokhsar D.S."/>
        </authorList>
    </citation>
    <scope>NUCLEOTIDE SEQUENCE [LARGE SCALE GENOMIC DNA]</scope>
    <source>
        <strain evidence="12">Nigerian</strain>
    </source>
</reference>
<dbReference type="FunCoup" id="A0A6I8QZJ3">
    <property type="interactions" value="1068"/>
</dbReference>
<comment type="function">
    <text evidence="10">Catalyzes the cleavage of thioester bonds from S-palmitoyl-CoA or S-palmitoyl-N-acetylcysteamine (unbranched structures) but does not have activity against palmitoylcysteine or palmitoylated proteins, branched structures or bulky head groups. Conversely, hydrolyzes both long and short chain fatty acyl-CoA substrate.</text>
</comment>
<protein>
    <recommendedName>
        <fullName evidence="7">palmitoyl-CoA hydrolase</fullName>
        <ecNumber evidence="7">3.1.2.2</ecNumber>
    </recommendedName>
</protein>
<evidence type="ECO:0000256" key="10">
    <source>
        <dbReference type="ARBA" id="ARBA00093353"/>
    </source>
</evidence>
<dbReference type="Xenbase" id="XB-GENE-478972">
    <property type="gene designation" value="ppt2"/>
</dbReference>
<evidence type="ECO:0000256" key="8">
    <source>
        <dbReference type="ARBA" id="ARBA00052068"/>
    </source>
</evidence>
<comment type="catalytic activity">
    <reaction evidence="9">
        <text>S-hexadecanoyl-N-acetylcysteamine + H2O = N-acetylcysteamine + hexadecanoate + H(+)</text>
        <dbReference type="Rhea" id="RHEA:84099"/>
        <dbReference type="ChEBI" id="CHEBI:7896"/>
        <dbReference type="ChEBI" id="CHEBI:15377"/>
        <dbReference type="ChEBI" id="CHEBI:15378"/>
        <dbReference type="ChEBI" id="CHEBI:74410"/>
        <dbReference type="ChEBI" id="CHEBI:233601"/>
    </reaction>
</comment>
<reference evidence="12" key="2">
    <citation type="submission" date="2020-05" db="UniProtKB">
        <authorList>
            <consortium name="Ensembl"/>
        </authorList>
    </citation>
    <scope>IDENTIFICATION</scope>
</reference>
<keyword evidence="5" id="KW-0325">Glycoprotein</keyword>
<evidence type="ECO:0000256" key="5">
    <source>
        <dbReference type="ARBA" id="ARBA00023180"/>
    </source>
</evidence>
<evidence type="ECO:0000256" key="9">
    <source>
        <dbReference type="ARBA" id="ARBA00093223"/>
    </source>
</evidence>
<dbReference type="InterPro" id="IPR029058">
    <property type="entry name" value="AB_hydrolase_fold"/>
</dbReference>
<keyword evidence="4" id="KW-0378">Hydrolase</keyword>
<comment type="subcellular location">
    <subcellularLocation>
        <location evidence="1">Lysosome</location>
    </subcellularLocation>
</comment>
<dbReference type="InParanoid" id="A0A6I8QZJ3"/>
<comment type="catalytic activity">
    <reaction evidence="8">
        <text>hexadecanoyl-CoA + H2O = hexadecanoate + CoA + H(+)</text>
        <dbReference type="Rhea" id="RHEA:16645"/>
        <dbReference type="ChEBI" id="CHEBI:7896"/>
        <dbReference type="ChEBI" id="CHEBI:15377"/>
        <dbReference type="ChEBI" id="CHEBI:15378"/>
        <dbReference type="ChEBI" id="CHEBI:57287"/>
        <dbReference type="ChEBI" id="CHEBI:57379"/>
        <dbReference type="EC" id="3.1.2.2"/>
    </reaction>
</comment>
<evidence type="ECO:0000256" key="1">
    <source>
        <dbReference type="ARBA" id="ARBA00004371"/>
    </source>
</evidence>
<evidence type="ECO:0000256" key="4">
    <source>
        <dbReference type="ARBA" id="ARBA00022801"/>
    </source>
</evidence>
<comment type="similarity">
    <text evidence="2">Belongs to the palmitoyl-protein thioesterase family.</text>
</comment>
<dbReference type="EC" id="3.1.2.2" evidence="7"/>
<accession>A0A6I8QZJ3</accession>
<keyword evidence="6" id="KW-0458">Lysosome</keyword>
<dbReference type="PANTHER" id="PTHR11247">
    <property type="entry name" value="PALMITOYL-PROTEIN THIOESTERASE/DOLICHYLDIPHOSPHATASE 1"/>
    <property type="match status" value="1"/>
</dbReference>
<evidence type="ECO:0000256" key="3">
    <source>
        <dbReference type="ARBA" id="ARBA00022729"/>
    </source>
</evidence>